<keyword evidence="2" id="KW-1185">Reference proteome</keyword>
<dbReference type="Pfam" id="PF00078">
    <property type="entry name" value="RVT_1"/>
    <property type="match status" value="1"/>
</dbReference>
<dbReference type="KEGG" id="ghi:107915357"/>
<feature type="domain" description="Reverse transcriptase" evidence="1">
    <location>
        <begin position="208"/>
        <end position="353"/>
    </location>
</feature>
<proteinExistence type="predicted"/>
<name>A0A1U8KGC0_GOSHI</name>
<dbReference type="PaxDb" id="3635-A0A1U8KGC0"/>
<reference evidence="3" key="2">
    <citation type="submission" date="2025-08" db="UniProtKB">
        <authorList>
            <consortium name="RefSeq"/>
        </authorList>
    </citation>
    <scope>IDENTIFICATION</scope>
</reference>
<dbReference type="STRING" id="3635.A0A1U8KGC0"/>
<dbReference type="PANTHER" id="PTHR46890">
    <property type="entry name" value="NON-LTR RETROLELEMENT REVERSE TRANSCRIPTASE-LIKE PROTEIN-RELATED"/>
    <property type="match status" value="1"/>
</dbReference>
<gene>
    <name evidence="3" type="primary">LOC107915357</name>
</gene>
<dbReference type="PANTHER" id="PTHR46890:SF48">
    <property type="entry name" value="RNA-DIRECTED DNA POLYMERASE"/>
    <property type="match status" value="1"/>
</dbReference>
<organism evidence="2 3">
    <name type="scientific">Gossypium hirsutum</name>
    <name type="common">Upland cotton</name>
    <name type="synonym">Gossypium mexicanum</name>
    <dbReference type="NCBI Taxonomy" id="3635"/>
    <lineage>
        <taxon>Eukaryota</taxon>
        <taxon>Viridiplantae</taxon>
        <taxon>Streptophyta</taxon>
        <taxon>Embryophyta</taxon>
        <taxon>Tracheophyta</taxon>
        <taxon>Spermatophyta</taxon>
        <taxon>Magnoliopsida</taxon>
        <taxon>eudicotyledons</taxon>
        <taxon>Gunneridae</taxon>
        <taxon>Pentapetalae</taxon>
        <taxon>rosids</taxon>
        <taxon>malvids</taxon>
        <taxon>Malvales</taxon>
        <taxon>Malvaceae</taxon>
        <taxon>Malvoideae</taxon>
        <taxon>Gossypium</taxon>
    </lineage>
</organism>
<dbReference type="InterPro" id="IPR043502">
    <property type="entry name" value="DNA/RNA_pol_sf"/>
</dbReference>
<evidence type="ECO:0000313" key="3">
    <source>
        <dbReference type="RefSeq" id="XP_016700008.1"/>
    </source>
</evidence>
<dbReference type="InterPro" id="IPR000477">
    <property type="entry name" value="RT_dom"/>
</dbReference>
<evidence type="ECO:0000259" key="1">
    <source>
        <dbReference type="Pfam" id="PF00078"/>
    </source>
</evidence>
<dbReference type="SUPFAM" id="SSF56672">
    <property type="entry name" value="DNA/RNA polymerases"/>
    <property type="match status" value="1"/>
</dbReference>
<dbReference type="InterPro" id="IPR052343">
    <property type="entry name" value="Retrotransposon-Effector_Assoc"/>
</dbReference>
<dbReference type="Proteomes" id="UP000818029">
    <property type="component" value="Chromosome D10"/>
</dbReference>
<dbReference type="SMR" id="A0A1U8KGC0"/>
<reference evidence="2" key="1">
    <citation type="journal article" date="2020" name="Nat. Genet.">
        <title>Genomic diversifications of five Gossypium allopolyploid species and their impact on cotton improvement.</title>
        <authorList>
            <person name="Chen Z.J."/>
            <person name="Sreedasyam A."/>
            <person name="Ando A."/>
            <person name="Song Q."/>
            <person name="De Santiago L.M."/>
            <person name="Hulse-Kemp A.M."/>
            <person name="Ding M."/>
            <person name="Ye W."/>
            <person name="Kirkbride R.C."/>
            <person name="Jenkins J."/>
            <person name="Plott C."/>
            <person name="Lovell J."/>
            <person name="Lin Y.M."/>
            <person name="Vaughn R."/>
            <person name="Liu B."/>
            <person name="Simpson S."/>
            <person name="Scheffler B.E."/>
            <person name="Wen L."/>
            <person name="Saski C.A."/>
            <person name="Grover C.E."/>
            <person name="Hu G."/>
            <person name="Conover J.L."/>
            <person name="Carlson J.W."/>
            <person name="Shu S."/>
            <person name="Boston L.B."/>
            <person name="Williams M."/>
            <person name="Peterson D.G."/>
            <person name="McGee K."/>
            <person name="Jones D.C."/>
            <person name="Wendel J.F."/>
            <person name="Stelly D.M."/>
            <person name="Grimwood J."/>
            <person name="Schmutz J."/>
        </authorList>
    </citation>
    <scope>NUCLEOTIDE SEQUENCE [LARGE SCALE GENOMIC DNA]</scope>
    <source>
        <strain evidence="2">cv. TM-1</strain>
    </source>
</reference>
<sequence length="810" mass="94333">MNNIREKLGPWQYQKYRRMKYKINELEKKIDKIFDGTSSDGLLNLLNPARGQLGQLYDEEERYWAQRARNQWLRKGDRNTRYFHVRATGRKKKNRIDKLKDKQGLWHSYKNEICQVVWNYFNDLFKTSCRGRSEFKDEEIMVAFKQMDPQKAPGIDGLPGSFFKEHWTIVGNNVLKLCQDILHGHKSVDCINDTLMVMILKINNPCEMTNFRAISLCRFIYKIISKFLANRLKVVLPFCITQNQSTFIPGRMIHNNVLVAHELMNYLRSPKNSPNKGCVIKLDMSKAYDRVEWSFIKKVMLKMGFSRDWIKKIMNCVSTVRYRAKCNMNLTDIIVPENGFCQGDPLSPYFFFVWMFFPEVEAFMEILDRFMRMSGQSINLEKSMVYFSPKTPVPHRATLRDLLKMKVVDKIDGYLVLPILVTKRRSRCAQRDSIDDELGLVGLWGEKKGWNMLSWNRLCYPKGMGGLGLREVGLFNIDLFGRQVWRLINCRDTLCYKVLSAKYFLGGDVFHPKNVEKPSFTWFSIAKAANALYEGFGWTVGNGRSIKIWHDNWGFEGISGKSICVDKRLVKEENMCELFNDRKDGWDTKRILEIYGENMKDHICNIPIIHDGPDDQRIWFHNPHGVFSSKSAYSCIRNCVNDICKRCGKGRETLILAMKDCPKARAVLEFSGLNNKFLGGGCSRCIDWIEDIARELDNKAISDFITVLWNIWNSRNNCIFRRVEDDARVTWKRAVALSRDFQIFNLVEDPLLPRKTVTKTWQKPHQGVLKINFDASVQGEKVFYGLVVRDTDGFVHGGRMGFMDKVLPIE</sequence>
<evidence type="ECO:0000313" key="2">
    <source>
        <dbReference type="Proteomes" id="UP000818029"/>
    </source>
</evidence>
<dbReference type="AlphaFoldDB" id="A0A1U8KGC0"/>
<dbReference type="RefSeq" id="XP_016700008.1">
    <property type="nucleotide sequence ID" value="XM_016844519.1"/>
</dbReference>
<dbReference type="GeneID" id="107915357"/>
<protein>
    <recommendedName>
        <fullName evidence="1">Reverse transcriptase domain-containing protein</fullName>
    </recommendedName>
</protein>
<dbReference type="CDD" id="cd01650">
    <property type="entry name" value="RT_nLTR_like"/>
    <property type="match status" value="1"/>
</dbReference>
<accession>A0A1U8KGC0</accession>